<comment type="subcellular location">
    <subcellularLocation>
        <location evidence="1">Membrane</location>
    </subcellularLocation>
</comment>
<dbReference type="InterPro" id="IPR019430">
    <property type="entry name" value="7TM_GPCR_serpentine_rcpt_Srx"/>
</dbReference>
<dbReference type="Gene3D" id="1.20.1070.10">
    <property type="entry name" value="Rhodopsin 7-helix transmembrane proteins"/>
    <property type="match status" value="1"/>
</dbReference>
<evidence type="ECO:0000313" key="8">
    <source>
        <dbReference type="Proteomes" id="UP000605970"/>
    </source>
</evidence>
<accession>A0A8S9ZU90</accession>
<name>A0A8S9ZU90_9BILA</name>
<keyword evidence="2 5" id="KW-0812">Transmembrane</keyword>
<feature type="domain" description="G-protein coupled receptors family 1 profile" evidence="6">
    <location>
        <begin position="53"/>
        <end position="322"/>
    </location>
</feature>
<dbReference type="PROSITE" id="PS50262">
    <property type="entry name" value="G_PROTEIN_RECEP_F1_2"/>
    <property type="match status" value="1"/>
</dbReference>
<sequence length="351" mass="41686">MSNNNITSTTINSINETVLDIYLKFVKQCDDPKRRDLTLTSTAIITLIIYGIGIILQLAVIPANYRLSKHRSAFNLLYEINIFDTLWLFEYVWLSIEFLIGSRIIILFNLEAYVFRFINLCIDTFYELLALNRSIAILFPIIYNKIFNIKTTKYLIYIVWIIALIYSIYTNWLPERRPFHCLSQLGYFEPTTMISKDLLATLPDTTFYDIIQAIDVILVFIPLIVYGVTFIKILFKKYTKKVEEPITTMYQSETEKQQFTNLESERVRLYLMCLLITWPYYISYSLYFSSRIFQINDKIVSIMAIFWQILGMIFHVQQPLCILLLSKDMRFEVKEDFKLFWKKIKNFIFNG</sequence>
<evidence type="ECO:0000313" key="7">
    <source>
        <dbReference type="EMBL" id="KAF7636758.1"/>
    </source>
</evidence>
<dbReference type="GO" id="GO:0016020">
    <property type="term" value="C:membrane"/>
    <property type="evidence" value="ECO:0007669"/>
    <property type="project" value="UniProtKB-SubCell"/>
</dbReference>
<feature type="transmembrane region" description="Helical" evidence="5">
    <location>
        <begin position="299"/>
        <end position="325"/>
    </location>
</feature>
<evidence type="ECO:0000259" key="6">
    <source>
        <dbReference type="PROSITE" id="PS50262"/>
    </source>
</evidence>
<dbReference type="CDD" id="cd00637">
    <property type="entry name" value="7tm_classA_rhodopsin-like"/>
    <property type="match status" value="1"/>
</dbReference>
<keyword evidence="4 5" id="KW-0472">Membrane</keyword>
<protein>
    <recommendedName>
        <fullName evidence="6">G-protein coupled receptors family 1 profile domain-containing protein</fullName>
    </recommendedName>
</protein>
<feature type="transmembrane region" description="Helical" evidence="5">
    <location>
        <begin position="86"/>
        <end position="108"/>
    </location>
</feature>
<dbReference type="Pfam" id="PF10328">
    <property type="entry name" value="7TM_GPCR_Srx"/>
    <property type="match status" value="1"/>
</dbReference>
<feature type="transmembrane region" description="Helical" evidence="5">
    <location>
        <begin position="269"/>
        <end position="287"/>
    </location>
</feature>
<dbReference type="AlphaFoldDB" id="A0A8S9ZU90"/>
<reference evidence="7" key="1">
    <citation type="journal article" date="2020" name="Ecol. Evol.">
        <title>Genome structure and content of the rice root-knot nematode (Meloidogyne graminicola).</title>
        <authorList>
            <person name="Phan N.T."/>
            <person name="Danchin E.G.J."/>
            <person name="Klopp C."/>
            <person name="Perfus-Barbeoch L."/>
            <person name="Kozlowski D.K."/>
            <person name="Koutsovoulos G.D."/>
            <person name="Lopez-Roques C."/>
            <person name="Bouchez O."/>
            <person name="Zahm M."/>
            <person name="Besnard G."/>
            <person name="Bellafiore S."/>
        </authorList>
    </citation>
    <scope>NUCLEOTIDE SEQUENCE</scope>
    <source>
        <strain evidence="7">VN-18</strain>
    </source>
</reference>
<dbReference type="Proteomes" id="UP000605970">
    <property type="component" value="Unassembled WGS sequence"/>
</dbReference>
<keyword evidence="3 5" id="KW-1133">Transmembrane helix</keyword>
<feature type="transmembrane region" description="Helical" evidence="5">
    <location>
        <begin position="154"/>
        <end position="172"/>
    </location>
</feature>
<dbReference type="SUPFAM" id="SSF81321">
    <property type="entry name" value="Family A G protein-coupled receptor-like"/>
    <property type="match status" value="1"/>
</dbReference>
<proteinExistence type="predicted"/>
<evidence type="ECO:0000256" key="3">
    <source>
        <dbReference type="ARBA" id="ARBA00022989"/>
    </source>
</evidence>
<feature type="transmembrane region" description="Helical" evidence="5">
    <location>
        <begin position="210"/>
        <end position="231"/>
    </location>
</feature>
<feature type="transmembrane region" description="Helical" evidence="5">
    <location>
        <begin position="43"/>
        <end position="65"/>
    </location>
</feature>
<gene>
    <name evidence="7" type="ORF">Mgra_00003703</name>
</gene>
<dbReference type="InterPro" id="IPR017452">
    <property type="entry name" value="GPCR_Rhodpsn_7TM"/>
</dbReference>
<evidence type="ECO:0000256" key="2">
    <source>
        <dbReference type="ARBA" id="ARBA00022692"/>
    </source>
</evidence>
<evidence type="ECO:0000256" key="4">
    <source>
        <dbReference type="ARBA" id="ARBA00023136"/>
    </source>
</evidence>
<organism evidence="7 8">
    <name type="scientific">Meloidogyne graminicola</name>
    <dbReference type="NCBI Taxonomy" id="189291"/>
    <lineage>
        <taxon>Eukaryota</taxon>
        <taxon>Metazoa</taxon>
        <taxon>Ecdysozoa</taxon>
        <taxon>Nematoda</taxon>
        <taxon>Chromadorea</taxon>
        <taxon>Rhabditida</taxon>
        <taxon>Tylenchina</taxon>
        <taxon>Tylenchomorpha</taxon>
        <taxon>Tylenchoidea</taxon>
        <taxon>Meloidogynidae</taxon>
        <taxon>Meloidogyninae</taxon>
        <taxon>Meloidogyne</taxon>
    </lineage>
</organism>
<evidence type="ECO:0000256" key="5">
    <source>
        <dbReference type="SAM" id="Phobius"/>
    </source>
</evidence>
<comment type="caution">
    <text evidence="7">The sequence shown here is derived from an EMBL/GenBank/DDBJ whole genome shotgun (WGS) entry which is preliminary data.</text>
</comment>
<dbReference type="OrthoDB" id="5885686at2759"/>
<evidence type="ECO:0000256" key="1">
    <source>
        <dbReference type="ARBA" id="ARBA00004370"/>
    </source>
</evidence>
<keyword evidence="8" id="KW-1185">Reference proteome</keyword>
<dbReference type="EMBL" id="JABEBT010000026">
    <property type="protein sequence ID" value="KAF7636758.1"/>
    <property type="molecule type" value="Genomic_DNA"/>
</dbReference>